<evidence type="ECO:0000313" key="2">
    <source>
        <dbReference type="EMBL" id="KAF2239146.1"/>
    </source>
</evidence>
<feature type="compositionally biased region" description="Acidic residues" evidence="1">
    <location>
        <begin position="253"/>
        <end position="265"/>
    </location>
</feature>
<keyword evidence="3" id="KW-1185">Reference proteome</keyword>
<dbReference type="OrthoDB" id="5390017at2759"/>
<name>A0A6A6HLX9_VIRVR</name>
<dbReference type="EMBL" id="ML991773">
    <property type="protein sequence ID" value="KAF2239146.1"/>
    <property type="molecule type" value="Genomic_DNA"/>
</dbReference>
<dbReference type="AlphaFoldDB" id="A0A6A6HLX9"/>
<sequence>MDANWQSLTPERPNSLKRRATFEEDDDNQPLESPPSDVKKHRQRSAIDNISLVSLGQAWDVDLKTILPHNQYPYPAMFVLCVVGSLTHHHDLLCSPSPALCIPTSLPIHPVLLIPSPSATSRHYYSSITSTPSSAVLHLLTHSPLPVLPTPQQTFIRLGLFHPSGSQPLDAIVLLDWCGRRRLVVPFGWGAGKWVGGIGGNSNAHHAEELMGALGDGVRELSAEWEGSVEKAEWEERRAMGMDGKSQAGAGAEDYDANGEMAIDE</sequence>
<evidence type="ECO:0000313" key="3">
    <source>
        <dbReference type="Proteomes" id="UP000800092"/>
    </source>
</evidence>
<organism evidence="2 3">
    <name type="scientific">Viridothelium virens</name>
    <name type="common">Speckled blister lichen</name>
    <name type="synonym">Trypethelium virens</name>
    <dbReference type="NCBI Taxonomy" id="1048519"/>
    <lineage>
        <taxon>Eukaryota</taxon>
        <taxon>Fungi</taxon>
        <taxon>Dikarya</taxon>
        <taxon>Ascomycota</taxon>
        <taxon>Pezizomycotina</taxon>
        <taxon>Dothideomycetes</taxon>
        <taxon>Dothideomycetes incertae sedis</taxon>
        <taxon>Trypetheliales</taxon>
        <taxon>Trypetheliaceae</taxon>
        <taxon>Viridothelium</taxon>
    </lineage>
</organism>
<feature type="region of interest" description="Disordered" evidence="1">
    <location>
        <begin position="1"/>
        <end position="43"/>
    </location>
</feature>
<reference evidence="2" key="1">
    <citation type="journal article" date="2020" name="Stud. Mycol.">
        <title>101 Dothideomycetes genomes: a test case for predicting lifestyles and emergence of pathogens.</title>
        <authorList>
            <person name="Haridas S."/>
            <person name="Albert R."/>
            <person name="Binder M."/>
            <person name="Bloem J."/>
            <person name="Labutti K."/>
            <person name="Salamov A."/>
            <person name="Andreopoulos B."/>
            <person name="Baker S."/>
            <person name="Barry K."/>
            <person name="Bills G."/>
            <person name="Bluhm B."/>
            <person name="Cannon C."/>
            <person name="Castanera R."/>
            <person name="Culley D."/>
            <person name="Daum C."/>
            <person name="Ezra D."/>
            <person name="Gonzalez J."/>
            <person name="Henrissat B."/>
            <person name="Kuo A."/>
            <person name="Liang C."/>
            <person name="Lipzen A."/>
            <person name="Lutzoni F."/>
            <person name="Magnuson J."/>
            <person name="Mondo S."/>
            <person name="Nolan M."/>
            <person name="Ohm R."/>
            <person name="Pangilinan J."/>
            <person name="Park H.-J."/>
            <person name="Ramirez L."/>
            <person name="Alfaro M."/>
            <person name="Sun H."/>
            <person name="Tritt A."/>
            <person name="Yoshinaga Y."/>
            <person name="Zwiers L.-H."/>
            <person name="Turgeon B."/>
            <person name="Goodwin S."/>
            <person name="Spatafora J."/>
            <person name="Crous P."/>
            <person name="Grigoriev I."/>
        </authorList>
    </citation>
    <scope>NUCLEOTIDE SEQUENCE</scope>
    <source>
        <strain evidence="2">Tuck. ex Michener</strain>
    </source>
</reference>
<gene>
    <name evidence="2" type="ORF">EV356DRAFT_528435</name>
</gene>
<feature type="region of interest" description="Disordered" evidence="1">
    <location>
        <begin position="241"/>
        <end position="265"/>
    </location>
</feature>
<accession>A0A6A6HLX9</accession>
<protein>
    <submittedName>
        <fullName evidence="2">Uncharacterized protein</fullName>
    </submittedName>
</protein>
<dbReference type="Proteomes" id="UP000800092">
    <property type="component" value="Unassembled WGS sequence"/>
</dbReference>
<evidence type="ECO:0000256" key="1">
    <source>
        <dbReference type="SAM" id="MobiDB-lite"/>
    </source>
</evidence>
<proteinExistence type="predicted"/>